<organism evidence="2 3">
    <name type="scientific">Variovorax soli</name>
    <dbReference type="NCBI Taxonomy" id="376815"/>
    <lineage>
        <taxon>Bacteria</taxon>
        <taxon>Pseudomonadati</taxon>
        <taxon>Pseudomonadota</taxon>
        <taxon>Betaproteobacteria</taxon>
        <taxon>Burkholderiales</taxon>
        <taxon>Comamonadaceae</taxon>
        <taxon>Variovorax</taxon>
    </lineage>
</organism>
<dbReference type="RefSeq" id="WP_309906043.1">
    <property type="nucleotide sequence ID" value="NZ_JAVDRF010000012.1"/>
</dbReference>
<evidence type="ECO:0000313" key="3">
    <source>
        <dbReference type="Proteomes" id="UP001184230"/>
    </source>
</evidence>
<accession>A0ABU1NK85</accession>
<dbReference type="EMBL" id="JAVDRF010000012">
    <property type="protein sequence ID" value="MDR6538857.1"/>
    <property type="molecule type" value="Genomic_DNA"/>
</dbReference>
<protein>
    <recommendedName>
        <fullName evidence="4">Terminase small subunit</fullName>
    </recommendedName>
</protein>
<proteinExistence type="predicted"/>
<name>A0ABU1NK85_9BURK</name>
<sequence length="115" mass="12243">MANAGSFKKGEKRPNQGKRGPGKVTAEFRDTVQKLLDDNRANVAKWLKAVAEGTPGDPEQGVKPTEGDPGKALDLLHKLAEYAAPKLARTEHAGSITVRSLAEELAELNKANGAQ</sequence>
<evidence type="ECO:0000256" key="1">
    <source>
        <dbReference type="SAM" id="MobiDB-lite"/>
    </source>
</evidence>
<reference evidence="2 3" key="1">
    <citation type="submission" date="2023-07" db="EMBL/GenBank/DDBJ databases">
        <title>Sorghum-associated microbial communities from plants grown in Nebraska, USA.</title>
        <authorList>
            <person name="Schachtman D."/>
        </authorList>
    </citation>
    <scope>NUCLEOTIDE SEQUENCE [LARGE SCALE GENOMIC DNA]</scope>
    <source>
        <strain evidence="2 3">DS1781</strain>
    </source>
</reference>
<feature type="region of interest" description="Disordered" evidence="1">
    <location>
        <begin position="51"/>
        <end position="71"/>
    </location>
</feature>
<evidence type="ECO:0000313" key="2">
    <source>
        <dbReference type="EMBL" id="MDR6538857.1"/>
    </source>
</evidence>
<keyword evidence="3" id="KW-1185">Reference proteome</keyword>
<dbReference type="Proteomes" id="UP001184230">
    <property type="component" value="Unassembled WGS sequence"/>
</dbReference>
<evidence type="ECO:0008006" key="4">
    <source>
        <dbReference type="Google" id="ProtNLM"/>
    </source>
</evidence>
<feature type="region of interest" description="Disordered" evidence="1">
    <location>
        <begin position="1"/>
        <end position="26"/>
    </location>
</feature>
<gene>
    <name evidence="2" type="ORF">J2739_004650</name>
</gene>
<comment type="caution">
    <text evidence="2">The sequence shown here is derived from an EMBL/GenBank/DDBJ whole genome shotgun (WGS) entry which is preliminary data.</text>
</comment>